<evidence type="ECO:0000313" key="2">
    <source>
        <dbReference type="EMBL" id="NKY96528.1"/>
    </source>
</evidence>
<proteinExistence type="predicted"/>
<feature type="compositionally biased region" description="Low complexity" evidence="1">
    <location>
        <begin position="157"/>
        <end position="185"/>
    </location>
</feature>
<name>A0A7X6M8B6_9ACTN</name>
<feature type="region of interest" description="Disordered" evidence="1">
    <location>
        <begin position="145"/>
        <end position="185"/>
    </location>
</feature>
<evidence type="ECO:0000256" key="1">
    <source>
        <dbReference type="SAM" id="MobiDB-lite"/>
    </source>
</evidence>
<organism evidence="2 3">
    <name type="scientific">Nocardiopsis alborubida</name>
    <dbReference type="NCBI Taxonomy" id="146802"/>
    <lineage>
        <taxon>Bacteria</taxon>
        <taxon>Bacillati</taxon>
        <taxon>Actinomycetota</taxon>
        <taxon>Actinomycetes</taxon>
        <taxon>Streptosporangiales</taxon>
        <taxon>Nocardiopsidaceae</taxon>
        <taxon>Nocardiopsis</taxon>
    </lineage>
</organism>
<comment type="caution">
    <text evidence="2">The sequence shown here is derived from an EMBL/GenBank/DDBJ whole genome shotgun (WGS) entry which is preliminary data.</text>
</comment>
<evidence type="ECO:0000313" key="3">
    <source>
        <dbReference type="Proteomes" id="UP000553209"/>
    </source>
</evidence>
<reference evidence="2 3" key="1">
    <citation type="submission" date="2020-04" db="EMBL/GenBank/DDBJ databases">
        <title>MicrobeNet Type strains.</title>
        <authorList>
            <person name="Nicholson A.C."/>
        </authorList>
    </citation>
    <scope>NUCLEOTIDE SEQUENCE [LARGE SCALE GENOMIC DNA]</scope>
    <source>
        <strain evidence="2 3">ATCC 23612</strain>
    </source>
</reference>
<dbReference type="EMBL" id="JAAXPG010000002">
    <property type="protein sequence ID" value="NKY96528.1"/>
    <property type="molecule type" value="Genomic_DNA"/>
</dbReference>
<protein>
    <submittedName>
        <fullName evidence="2">Uncharacterized protein</fullName>
    </submittedName>
</protein>
<dbReference type="AlphaFoldDB" id="A0A7X6M8B6"/>
<accession>A0A7X6M8B6</accession>
<dbReference type="Proteomes" id="UP000553209">
    <property type="component" value="Unassembled WGS sequence"/>
</dbReference>
<keyword evidence="3" id="KW-1185">Reference proteome</keyword>
<gene>
    <name evidence="2" type="ORF">HGB44_02410</name>
</gene>
<dbReference type="RefSeq" id="WP_061080028.1">
    <property type="nucleotide sequence ID" value="NZ_JAAXPG010000002.1"/>
</dbReference>
<sequence length="185" mass="20129">MAYLQGEGAMTNINLIVKTHFNNVTKNGKSQFLDAMVDHRDPRGPGQTNLHLVSRRQEHNGKTSYNNGAGYSMDQFEKIKAAAGPNTEPVTNKDGEQIGEAFAVKASVMPAKDGLIINTNKRIDQSDFKMEPNTLDMQFESMKAAKKARQAEKTAEAEQAQTAQPEAFPAHAAEAQAAEPEPSIG</sequence>